<sequence>MSRPTVHDVARTAGVSLSTVDRVLNGRDGVRAATLERVNAAMRELGYQRDVAAANLSKRRRYRLRFFLPEGPNAFMRGVQDEVESCGSEMWPERVELSVETVPPFDAEALAERLRAVDPEAVDGLAVVATDSAAVMAAIARLVEAGVPVVTLVSDLPSSRRGYFVGIDNVVAGRTAAGLLGRFCRFRPGKVAVIAGSMVVRDHVERRLGFEQVMRSEFPTLEVMPTIEGLDDADVVADKLGALLAAHDDLVGIYSLGAGNRGVIRALSDTPEAERPAIVVHELTPHTREALLSGMFDAAINQDIGREVRGAVRALRALIDGASPEAAGERIGVEVFLRDNLP</sequence>
<dbReference type="GO" id="GO:0000976">
    <property type="term" value="F:transcription cis-regulatory region binding"/>
    <property type="evidence" value="ECO:0007669"/>
    <property type="project" value="TreeGrafter"/>
</dbReference>
<gene>
    <name evidence="5" type="ORF">SAMN04490244_102253</name>
</gene>
<dbReference type="CDD" id="cd06307">
    <property type="entry name" value="PBP1_sugar_binding"/>
    <property type="match status" value="1"/>
</dbReference>
<dbReference type="InterPro" id="IPR025997">
    <property type="entry name" value="SBP_2_dom"/>
</dbReference>
<keyword evidence="6" id="KW-1185">Reference proteome</keyword>
<keyword evidence="2" id="KW-0238">DNA-binding</keyword>
<dbReference type="AlphaFoldDB" id="A0A1H9RFJ2"/>
<feature type="domain" description="HTH lacI-type" evidence="4">
    <location>
        <begin position="4"/>
        <end position="58"/>
    </location>
</feature>
<dbReference type="SUPFAM" id="SSF53822">
    <property type="entry name" value="Periplasmic binding protein-like I"/>
    <property type="match status" value="1"/>
</dbReference>
<dbReference type="InterPro" id="IPR028082">
    <property type="entry name" value="Peripla_BP_I"/>
</dbReference>
<proteinExistence type="predicted"/>
<protein>
    <submittedName>
        <fullName evidence="5">Transcriptional regulator, LacI family</fullName>
    </submittedName>
</protein>
<organism evidence="5 6">
    <name type="scientific">Tranquillimonas rosea</name>
    <dbReference type="NCBI Taxonomy" id="641238"/>
    <lineage>
        <taxon>Bacteria</taxon>
        <taxon>Pseudomonadati</taxon>
        <taxon>Pseudomonadota</taxon>
        <taxon>Alphaproteobacteria</taxon>
        <taxon>Rhodobacterales</taxon>
        <taxon>Roseobacteraceae</taxon>
        <taxon>Tranquillimonas</taxon>
    </lineage>
</organism>
<dbReference type="InterPro" id="IPR000843">
    <property type="entry name" value="HTH_LacI"/>
</dbReference>
<dbReference type="Pfam" id="PF00356">
    <property type="entry name" value="LacI"/>
    <property type="match status" value="1"/>
</dbReference>
<evidence type="ECO:0000313" key="6">
    <source>
        <dbReference type="Proteomes" id="UP000198885"/>
    </source>
</evidence>
<dbReference type="PRINTS" id="PR00036">
    <property type="entry name" value="HTHLACI"/>
</dbReference>
<keyword evidence="3" id="KW-0804">Transcription</keyword>
<keyword evidence="1" id="KW-0805">Transcription regulation</keyword>
<dbReference type="PANTHER" id="PTHR30146:SF152">
    <property type="entry name" value="TRANSCRIPTIONAL REGULATORY PROTEIN"/>
    <property type="match status" value="1"/>
</dbReference>
<dbReference type="STRING" id="641238.SAMN04490244_102253"/>
<name>A0A1H9RFJ2_9RHOB</name>
<dbReference type="GO" id="GO:0003700">
    <property type="term" value="F:DNA-binding transcription factor activity"/>
    <property type="evidence" value="ECO:0007669"/>
    <property type="project" value="TreeGrafter"/>
</dbReference>
<dbReference type="PANTHER" id="PTHR30146">
    <property type="entry name" value="LACI-RELATED TRANSCRIPTIONAL REPRESSOR"/>
    <property type="match status" value="1"/>
</dbReference>
<dbReference type="InterPro" id="IPR010982">
    <property type="entry name" value="Lambda_DNA-bd_dom_sf"/>
</dbReference>
<dbReference type="OrthoDB" id="9805774at2"/>
<dbReference type="EMBL" id="FOGU01000002">
    <property type="protein sequence ID" value="SER71434.1"/>
    <property type="molecule type" value="Genomic_DNA"/>
</dbReference>
<dbReference type="Gene3D" id="3.40.50.2300">
    <property type="match status" value="2"/>
</dbReference>
<dbReference type="CDD" id="cd01392">
    <property type="entry name" value="HTH_LacI"/>
    <property type="match status" value="1"/>
</dbReference>
<dbReference type="Gene3D" id="1.10.260.40">
    <property type="entry name" value="lambda repressor-like DNA-binding domains"/>
    <property type="match status" value="1"/>
</dbReference>
<reference evidence="5 6" key="1">
    <citation type="submission" date="2016-10" db="EMBL/GenBank/DDBJ databases">
        <authorList>
            <person name="de Groot N.N."/>
        </authorList>
    </citation>
    <scope>NUCLEOTIDE SEQUENCE [LARGE SCALE GENOMIC DNA]</scope>
    <source>
        <strain evidence="5 6">DSM 23042</strain>
    </source>
</reference>
<accession>A0A1H9RFJ2</accession>
<evidence type="ECO:0000256" key="2">
    <source>
        <dbReference type="ARBA" id="ARBA00023125"/>
    </source>
</evidence>
<evidence type="ECO:0000256" key="3">
    <source>
        <dbReference type="ARBA" id="ARBA00023163"/>
    </source>
</evidence>
<evidence type="ECO:0000256" key="1">
    <source>
        <dbReference type="ARBA" id="ARBA00023015"/>
    </source>
</evidence>
<dbReference type="SMART" id="SM00354">
    <property type="entry name" value="HTH_LACI"/>
    <property type="match status" value="1"/>
</dbReference>
<dbReference type="RefSeq" id="WP_092688913.1">
    <property type="nucleotide sequence ID" value="NZ_FOGU01000002.1"/>
</dbReference>
<evidence type="ECO:0000313" key="5">
    <source>
        <dbReference type="EMBL" id="SER71434.1"/>
    </source>
</evidence>
<dbReference type="Pfam" id="PF13407">
    <property type="entry name" value="Peripla_BP_4"/>
    <property type="match status" value="1"/>
</dbReference>
<dbReference type="Proteomes" id="UP000198885">
    <property type="component" value="Unassembled WGS sequence"/>
</dbReference>
<dbReference type="SUPFAM" id="SSF47413">
    <property type="entry name" value="lambda repressor-like DNA-binding domains"/>
    <property type="match status" value="1"/>
</dbReference>
<dbReference type="PROSITE" id="PS50932">
    <property type="entry name" value="HTH_LACI_2"/>
    <property type="match status" value="1"/>
</dbReference>
<evidence type="ECO:0000259" key="4">
    <source>
        <dbReference type="PROSITE" id="PS50932"/>
    </source>
</evidence>
<dbReference type="PROSITE" id="PS00356">
    <property type="entry name" value="HTH_LACI_1"/>
    <property type="match status" value="1"/>
</dbReference>